<dbReference type="GO" id="GO:0004527">
    <property type="term" value="F:exonuclease activity"/>
    <property type="evidence" value="ECO:0007669"/>
    <property type="project" value="UniProtKB-KW"/>
</dbReference>
<dbReference type="Gene3D" id="3.30.870.10">
    <property type="entry name" value="Endonuclease Chain A"/>
    <property type="match status" value="2"/>
</dbReference>
<evidence type="ECO:0000256" key="1">
    <source>
        <dbReference type="ARBA" id="ARBA00004123"/>
    </source>
</evidence>
<keyword evidence="4" id="KW-0227">DNA damage</keyword>
<dbReference type="AlphaFoldDB" id="A0A507FLX7"/>
<feature type="active site" description="Proton donor/acceptor" evidence="9">
    <location>
        <position position="405"/>
    </location>
</feature>
<name>A0A507FLX7_9FUNG</name>
<dbReference type="PANTHER" id="PTHR12415:SF0">
    <property type="entry name" value="TYROSYL-DNA PHOSPHODIESTERASE 1"/>
    <property type="match status" value="1"/>
</dbReference>
<keyword evidence="6" id="KW-0269">Exonuclease</keyword>
<keyword evidence="3" id="KW-0540">Nuclease</keyword>
<evidence type="ECO:0000256" key="6">
    <source>
        <dbReference type="ARBA" id="ARBA00022839"/>
    </source>
</evidence>
<keyword evidence="7" id="KW-0234">DNA repair</keyword>
<keyword evidence="12" id="KW-1185">Reference proteome</keyword>
<organism evidence="11 12">
    <name type="scientific">Chytriomyces confervae</name>
    <dbReference type="NCBI Taxonomy" id="246404"/>
    <lineage>
        <taxon>Eukaryota</taxon>
        <taxon>Fungi</taxon>
        <taxon>Fungi incertae sedis</taxon>
        <taxon>Chytridiomycota</taxon>
        <taxon>Chytridiomycota incertae sedis</taxon>
        <taxon>Chytridiomycetes</taxon>
        <taxon>Chytridiales</taxon>
        <taxon>Chytriomycetaceae</taxon>
        <taxon>Chytriomyces</taxon>
    </lineage>
</organism>
<dbReference type="GO" id="GO:0017005">
    <property type="term" value="F:3'-tyrosyl-DNA phosphodiesterase activity"/>
    <property type="evidence" value="ECO:0007669"/>
    <property type="project" value="TreeGrafter"/>
</dbReference>
<protein>
    <recommendedName>
        <fullName evidence="13">RanBP2-type domain-containing protein</fullName>
    </recommendedName>
</protein>
<evidence type="ECO:0000313" key="12">
    <source>
        <dbReference type="Proteomes" id="UP000320333"/>
    </source>
</evidence>
<comment type="caution">
    <text evidence="11">The sequence shown here is derived from an EMBL/GenBank/DDBJ whole genome shotgun (WGS) entry which is preliminary data.</text>
</comment>
<dbReference type="GO" id="GO:0005634">
    <property type="term" value="C:nucleus"/>
    <property type="evidence" value="ECO:0007669"/>
    <property type="project" value="UniProtKB-SubCell"/>
</dbReference>
<evidence type="ECO:0000313" key="11">
    <source>
        <dbReference type="EMBL" id="TPX76710.1"/>
    </source>
</evidence>
<evidence type="ECO:0000256" key="8">
    <source>
        <dbReference type="ARBA" id="ARBA00023242"/>
    </source>
</evidence>
<evidence type="ECO:0000256" key="3">
    <source>
        <dbReference type="ARBA" id="ARBA00022722"/>
    </source>
</evidence>
<dbReference type="Pfam" id="PF06087">
    <property type="entry name" value="Tyr-DNA_phospho"/>
    <property type="match status" value="1"/>
</dbReference>
<dbReference type="InterPro" id="IPR010347">
    <property type="entry name" value="Tdp1"/>
</dbReference>
<proteinExistence type="inferred from homology"/>
<feature type="binding site" evidence="10">
    <location>
        <position position="180"/>
    </location>
    <ligand>
        <name>substrate</name>
    </ligand>
</feature>
<evidence type="ECO:0000256" key="2">
    <source>
        <dbReference type="ARBA" id="ARBA00010205"/>
    </source>
</evidence>
<keyword evidence="8" id="KW-0539">Nucleus</keyword>
<dbReference type="GO" id="GO:0006281">
    <property type="term" value="P:DNA repair"/>
    <property type="evidence" value="ECO:0007669"/>
    <property type="project" value="UniProtKB-KW"/>
</dbReference>
<dbReference type="SUPFAM" id="SSF56024">
    <property type="entry name" value="Phospholipase D/nuclease"/>
    <property type="match status" value="2"/>
</dbReference>
<dbReference type="GO" id="GO:0003690">
    <property type="term" value="F:double-stranded DNA binding"/>
    <property type="evidence" value="ECO:0007669"/>
    <property type="project" value="TreeGrafter"/>
</dbReference>
<keyword evidence="5" id="KW-0378">Hydrolase</keyword>
<sequence length="497" mass="53721">MDPKADWSCHLCTFINSNPLGLACEVCTAERIVESRTPAGSEPVPNLKRKISCEDDASASKRISATASSSTAPSASTSLAVKSTTTLAYPNGALKLTAIAPFPSCPKSVSFMRIMEPRTLKKVFLASFQFDLPWIASHVPPHIPICIALHSSTPTPTRTQNNIQLVFPAVGARNSIFHIKMGVLYRQDSVRVFIGSANLVDYDWNALENIVFVQDFPKKMGTATAGVVEDDGNPSDTGFKNDVVGLLKEMGAATWVWEGLDAFDFRACKARLVVSKPGKYSGADIKRYGLGRLSAVAKEIAPNLSTLPNSDVSMMYTTSSLGSLSAKFLLDFEASACGRLNETIPAASLEPKIRVVYPTKDTVQKSYMGINGGGTITWNSSLWAACQHKSLLFDCISKRKGALSHCKILLAKEINNEGSNEGIYYCGSHNMTLSAWGKLGVIGKSKEPRLEIANWEVGVVFSANEKLDGEGVVIPFETENMRKHGEGSLSAHGVWQG</sequence>
<comment type="subcellular location">
    <subcellularLocation>
        <location evidence="1">Nucleus</location>
    </subcellularLocation>
</comment>
<evidence type="ECO:0000256" key="4">
    <source>
        <dbReference type="ARBA" id="ARBA00022763"/>
    </source>
</evidence>
<feature type="active site" description="Nucleophile" evidence="9">
    <location>
        <position position="178"/>
    </location>
</feature>
<dbReference type="PROSITE" id="PS51257">
    <property type="entry name" value="PROKAR_LIPOPROTEIN"/>
    <property type="match status" value="1"/>
</dbReference>
<evidence type="ECO:0008006" key="13">
    <source>
        <dbReference type="Google" id="ProtNLM"/>
    </source>
</evidence>
<evidence type="ECO:0000256" key="9">
    <source>
        <dbReference type="PIRSR" id="PIRSR610347-1"/>
    </source>
</evidence>
<dbReference type="Gene3D" id="2.30.30.380">
    <property type="entry name" value="Zn-finger domain of Sec23/24"/>
    <property type="match status" value="1"/>
</dbReference>
<accession>A0A507FLX7</accession>
<comment type="similarity">
    <text evidence="2">Belongs to the tyrosyl-DNA phosphodiesterase family.</text>
</comment>
<evidence type="ECO:0000256" key="10">
    <source>
        <dbReference type="PIRSR" id="PIRSR610347-2"/>
    </source>
</evidence>
<dbReference type="Proteomes" id="UP000320333">
    <property type="component" value="Unassembled WGS sequence"/>
</dbReference>
<evidence type="ECO:0000256" key="5">
    <source>
        <dbReference type="ARBA" id="ARBA00022801"/>
    </source>
</evidence>
<dbReference type="OrthoDB" id="47785at2759"/>
<dbReference type="STRING" id="246404.A0A507FLX7"/>
<feature type="binding site" evidence="10">
    <location>
        <position position="407"/>
    </location>
    <ligand>
        <name>substrate</name>
    </ligand>
</feature>
<dbReference type="EMBL" id="QEAP01000038">
    <property type="protein sequence ID" value="TPX76710.1"/>
    <property type="molecule type" value="Genomic_DNA"/>
</dbReference>
<reference evidence="11 12" key="1">
    <citation type="journal article" date="2019" name="Sci. Rep.">
        <title>Comparative genomics of chytrid fungi reveal insights into the obligate biotrophic and pathogenic lifestyle of Synchytrium endobioticum.</title>
        <authorList>
            <person name="van de Vossenberg B.T.L.H."/>
            <person name="Warris S."/>
            <person name="Nguyen H.D.T."/>
            <person name="van Gent-Pelzer M.P.E."/>
            <person name="Joly D.L."/>
            <person name="van de Geest H.C."/>
            <person name="Bonants P.J.M."/>
            <person name="Smith D.S."/>
            <person name="Levesque C.A."/>
            <person name="van der Lee T.A.J."/>
        </authorList>
    </citation>
    <scope>NUCLEOTIDE SEQUENCE [LARGE SCALE GENOMIC DNA]</scope>
    <source>
        <strain evidence="11 12">CBS 675.73</strain>
    </source>
</reference>
<evidence type="ECO:0000256" key="7">
    <source>
        <dbReference type="ARBA" id="ARBA00023204"/>
    </source>
</evidence>
<dbReference type="GO" id="GO:0003697">
    <property type="term" value="F:single-stranded DNA binding"/>
    <property type="evidence" value="ECO:0007669"/>
    <property type="project" value="TreeGrafter"/>
</dbReference>
<dbReference type="PANTHER" id="PTHR12415">
    <property type="entry name" value="TYROSYL-DNA PHOSPHODIESTERASE 1"/>
    <property type="match status" value="1"/>
</dbReference>
<gene>
    <name evidence="11" type="ORF">CcCBS67573_g02008</name>
</gene>